<dbReference type="EMBL" id="FMKD01000052">
    <property type="protein sequence ID" value="SCQ12824.1"/>
    <property type="molecule type" value="Genomic_DNA"/>
</dbReference>
<evidence type="ECO:0000256" key="3">
    <source>
        <dbReference type="SAM" id="SignalP"/>
    </source>
</evidence>
<gene>
    <name evidence="4" type="ORF">PGABG01_0021100</name>
</gene>
<evidence type="ECO:0000256" key="1">
    <source>
        <dbReference type="SAM" id="Coils"/>
    </source>
</evidence>
<feature type="coiled-coil region" evidence="1">
    <location>
        <begin position="70"/>
        <end position="123"/>
    </location>
</feature>
<keyword evidence="2" id="KW-1133">Transmembrane helix</keyword>
<evidence type="ECO:0000313" key="4">
    <source>
        <dbReference type="EMBL" id="SCQ12824.1"/>
    </source>
</evidence>
<keyword evidence="1" id="KW-0175">Coiled coil</keyword>
<accession>A0ABY0L0B6</accession>
<feature type="transmembrane region" description="Helical" evidence="2">
    <location>
        <begin position="298"/>
        <end position="318"/>
    </location>
</feature>
<sequence>MNFIYFNILFFSLLLDTFISSHTNIPRTNNNNSKNAAVNKTPINTIPDVITLDYIREQLKQIQLIKDEIIKDKLKKIKLLKKKYKSKNKNKNKKDHNDIKEEIEKLEKEILDTKILCEDYIKNELKEISLLKDEIVKDKIESYHWKRDKLIDYELNKLFLEEKRKRLLESYEQYVKEQLEKKKLKNKSIISNIFLNIKNYFIEIINDVPDVELTFAKYFQDLFKKKKGKRKTFFELWMLFNEIMEEKVHKYQIGGYTMGIGIISGIAKSIDSLMPITVVCAKNVCTATLISPDPATKVTAIIIIVILFIILLVFLYIIHSKYGILLKENIKKVITRLEDYYSSQQVLYII</sequence>
<keyword evidence="5" id="KW-1185">Reference proteome</keyword>
<comment type="caution">
    <text evidence="4">The sequence shown here is derived from an EMBL/GenBank/DDBJ whole genome shotgun (WGS) entry which is preliminary data.</text>
</comment>
<proteinExistence type="predicted"/>
<feature type="chain" id="PRO_5045620629" description="PIR protein" evidence="3">
    <location>
        <begin position="24"/>
        <end position="350"/>
    </location>
</feature>
<keyword evidence="3" id="KW-0732">Signal</keyword>
<evidence type="ECO:0008006" key="6">
    <source>
        <dbReference type="Google" id="ProtNLM"/>
    </source>
</evidence>
<dbReference type="Proteomes" id="UP000831156">
    <property type="component" value="Unassembled WGS sequence"/>
</dbReference>
<evidence type="ECO:0000313" key="5">
    <source>
        <dbReference type="Proteomes" id="UP000831156"/>
    </source>
</evidence>
<keyword evidence="2" id="KW-0472">Membrane</keyword>
<protein>
    <recommendedName>
        <fullName evidence="6">PIR protein</fullName>
    </recommendedName>
</protein>
<evidence type="ECO:0000256" key="2">
    <source>
        <dbReference type="SAM" id="Phobius"/>
    </source>
</evidence>
<name>A0ABY0L0B6_9APIC</name>
<reference evidence="4" key="1">
    <citation type="submission" date="2016-09" db="EMBL/GenBank/DDBJ databases">
        <authorList>
            <consortium name="Pathogen Informatics"/>
            <person name="Sun Q."/>
            <person name="Inoue M."/>
        </authorList>
    </citation>
    <scope>NUCLEOTIDE SEQUENCE</scope>
</reference>
<organism evidence="4 5">
    <name type="scientific">Plasmodium gaboni</name>
    <dbReference type="NCBI Taxonomy" id="647221"/>
    <lineage>
        <taxon>Eukaryota</taxon>
        <taxon>Sar</taxon>
        <taxon>Alveolata</taxon>
        <taxon>Apicomplexa</taxon>
        <taxon>Aconoidasida</taxon>
        <taxon>Haemosporida</taxon>
        <taxon>Plasmodiidae</taxon>
        <taxon>Plasmodium</taxon>
        <taxon>Plasmodium (Laverania)</taxon>
    </lineage>
</organism>
<feature type="signal peptide" evidence="3">
    <location>
        <begin position="1"/>
        <end position="23"/>
    </location>
</feature>
<keyword evidence="2" id="KW-0812">Transmembrane</keyword>